<organism evidence="2 3">
    <name type="scientific">Pannonibacter tanglangensis</name>
    <dbReference type="NCBI Taxonomy" id="2750084"/>
    <lineage>
        <taxon>Bacteria</taxon>
        <taxon>Pseudomonadati</taxon>
        <taxon>Pseudomonadota</taxon>
        <taxon>Alphaproteobacteria</taxon>
        <taxon>Hyphomicrobiales</taxon>
        <taxon>Stappiaceae</taxon>
        <taxon>Pannonibacter</taxon>
    </lineage>
</organism>
<dbReference type="RefSeq" id="WP_161708581.1">
    <property type="nucleotide sequence ID" value="NZ_JAABLQ010000001.1"/>
</dbReference>
<dbReference type="Pfam" id="PF01471">
    <property type="entry name" value="PG_binding_1"/>
    <property type="match status" value="1"/>
</dbReference>
<protein>
    <submittedName>
        <fullName evidence="2">TIGR02594 family protein</fullName>
    </submittedName>
</protein>
<dbReference type="EMBL" id="JAABLQ010000001">
    <property type="protein sequence ID" value="NBN78668.1"/>
    <property type="molecule type" value="Genomic_DNA"/>
</dbReference>
<feature type="domain" description="Peptidoglycan binding-like" evidence="1">
    <location>
        <begin position="3"/>
        <end position="55"/>
    </location>
</feature>
<evidence type="ECO:0000313" key="3">
    <source>
        <dbReference type="Proteomes" id="UP000586722"/>
    </source>
</evidence>
<dbReference type="InterPro" id="IPR013423">
    <property type="entry name" value="CHP02594"/>
</dbReference>
<proteinExistence type="predicted"/>
<keyword evidence="3" id="KW-1185">Reference proteome</keyword>
<dbReference type="NCBIfam" id="TIGR02594">
    <property type="entry name" value="TIGR02594 family protein"/>
    <property type="match status" value="1"/>
</dbReference>
<dbReference type="Proteomes" id="UP000586722">
    <property type="component" value="Unassembled WGS sequence"/>
</dbReference>
<dbReference type="InterPro" id="IPR036365">
    <property type="entry name" value="PGBD-like_sf"/>
</dbReference>
<accession>A0A7X5F2P1</accession>
<dbReference type="InterPro" id="IPR002477">
    <property type="entry name" value="Peptidoglycan-bd-like"/>
</dbReference>
<dbReference type="SUPFAM" id="SSF47090">
    <property type="entry name" value="PGBD-like"/>
    <property type="match status" value="1"/>
</dbReference>
<evidence type="ECO:0000313" key="2">
    <source>
        <dbReference type="EMBL" id="NBN78668.1"/>
    </source>
</evidence>
<comment type="caution">
    <text evidence="2">The sequence shown here is derived from an EMBL/GenBank/DDBJ whole genome shotgun (WGS) entry which is preliminary data.</text>
</comment>
<dbReference type="Gene3D" id="1.10.101.10">
    <property type="entry name" value="PGBD-like superfamily/PGBD"/>
    <property type="match status" value="1"/>
</dbReference>
<evidence type="ECO:0000259" key="1">
    <source>
        <dbReference type="Pfam" id="PF01471"/>
    </source>
</evidence>
<name>A0A7X5F2P1_9HYPH</name>
<reference evidence="3" key="1">
    <citation type="submission" date="2020-01" db="EMBL/GenBank/DDBJ databases">
        <authorList>
            <person name="Fang Y."/>
            <person name="Sun R."/>
            <person name="Nie L."/>
            <person name="He J."/>
            <person name="Hao L."/>
            <person name="Wang L."/>
            <person name="Su S."/>
            <person name="Lv E."/>
            <person name="Zhang Z."/>
            <person name="Xie R."/>
            <person name="Liu H."/>
        </authorList>
    </citation>
    <scope>NUCLEOTIDE SEQUENCE [LARGE SCALE GENOMIC DNA]</scope>
    <source>
        <strain evidence="3">XCT-53</strain>
    </source>
</reference>
<dbReference type="InterPro" id="IPR036366">
    <property type="entry name" value="PGBDSf"/>
</dbReference>
<sequence>MDWIDIQRALDAAGFRPGAVDGIPGRRTRAALMRFQASRNLTPDGIAGPVTLRALMGAGGHWPEPSWLTIARSKMGLHEQRDRGGLMAWLRSDGQTLGDPARLPWCGDFVETALALALPAEVLPTNPYLARNWLRFGVPLERPSVGAVAVFWRGARAGSSGHVGFYVGEDADHYHILGGNQANMVSVVRIARERLLAFRWPASMPLPLTGPVTLTAEGQVTTNEA</sequence>
<gene>
    <name evidence="2" type="ORF">GWI72_10360</name>
</gene>
<dbReference type="AlphaFoldDB" id="A0A7X5F2P1"/>